<keyword evidence="5" id="KW-1185">Reference proteome</keyword>
<protein>
    <submittedName>
        <fullName evidence="4">Uncharacterized protein (TIGR02099 family)</fullName>
    </submittedName>
</protein>
<feature type="transmembrane region" description="Helical" evidence="2">
    <location>
        <begin position="27"/>
        <end position="45"/>
    </location>
</feature>
<evidence type="ECO:0000256" key="1">
    <source>
        <dbReference type="SAM" id="MobiDB-lite"/>
    </source>
</evidence>
<organism evidence="4 5">
    <name type="scientific">Azoarcus indigens</name>
    <dbReference type="NCBI Taxonomy" id="29545"/>
    <lineage>
        <taxon>Bacteria</taxon>
        <taxon>Pseudomonadati</taxon>
        <taxon>Pseudomonadota</taxon>
        <taxon>Betaproteobacteria</taxon>
        <taxon>Rhodocyclales</taxon>
        <taxon>Zoogloeaceae</taxon>
        <taxon>Azoarcus</taxon>
    </lineage>
</organism>
<reference evidence="4 5" key="1">
    <citation type="submission" date="2019-03" db="EMBL/GenBank/DDBJ databases">
        <title>Genomic Encyclopedia of Type Strains, Phase IV (KMG-IV): sequencing the most valuable type-strain genomes for metagenomic binning, comparative biology and taxonomic classification.</title>
        <authorList>
            <person name="Goeker M."/>
        </authorList>
    </citation>
    <scope>NUCLEOTIDE SEQUENCE [LARGE SCALE GENOMIC DNA]</scope>
    <source>
        <strain evidence="4 5">DSM 12121</strain>
    </source>
</reference>
<feature type="domain" description="YhdP central" evidence="3">
    <location>
        <begin position="23"/>
        <end position="1273"/>
    </location>
</feature>
<feature type="region of interest" description="Disordered" evidence="1">
    <location>
        <begin position="991"/>
        <end position="1013"/>
    </location>
</feature>
<evidence type="ECO:0000313" key="5">
    <source>
        <dbReference type="Proteomes" id="UP000295129"/>
    </source>
</evidence>
<dbReference type="RefSeq" id="WP_133594645.1">
    <property type="nucleotide sequence ID" value="NZ_SNVV01000025.1"/>
</dbReference>
<gene>
    <name evidence="4" type="ORF">C7389_12552</name>
</gene>
<dbReference type="InterPro" id="IPR025263">
    <property type="entry name" value="YhdP_central"/>
</dbReference>
<accession>A0A4R6DPD1</accession>
<feature type="region of interest" description="Disordered" evidence="1">
    <location>
        <begin position="1279"/>
        <end position="1302"/>
    </location>
</feature>
<evidence type="ECO:0000313" key="4">
    <source>
        <dbReference type="EMBL" id="TDN46810.1"/>
    </source>
</evidence>
<comment type="caution">
    <text evidence="4">The sequence shown here is derived from an EMBL/GenBank/DDBJ whole genome shotgun (WGS) entry which is preliminary data.</text>
</comment>
<sequence>MSEQAITSEAAPAPAGGGRLRRWLRRAAYALLALWFLAGGLFLLVRQVVVPRLGDYREEIAALASRNVGLPVQIEGLRGDWAGLRPRLHLTGLSLLDEAGRPALRLPQVDATLSWSSLLRLELRFHRLEISSPELAIRREADGGVVVAGVRLGGGPAGDGFPEWLLAQHQVVVHGAALSWTDATRSAPPLELKQVEFLLERRLVGHRFALQAQPPAALASTLDLRGEFSHLALDEPAQTRGRLYLALERADLGGWTPWVDYPLPLQGQGGLRAWVDLDGAERSAMEAELALEGVVTRLGEGLPELRLQRLQGQLAASRKDGTLALSTRQLSLSAEGLQIAPTDFALTLGEAGGSLQVNQLDFAALAGIAAHLPLEDGVRRRLAAFDPRGSASNVKLEWRGQAAAPERWKLAARFDGIGLAARDSLPGLGGLSGSLEGDERSGRFQLAGQDTHIDLPEVFDNPRLSFASFKADGGWSRRDGRLEIALDSAGFDNADAAGTASGRYWPEAGGPGEIDLQARLTRAEGTSVWRYLPRVVNRDTHEWVQHAIRRAAVPDARLRLKGKLHDFPYRQGEGQFLVTIKVADAELAYAPGWPEIQGLYGEVRFEGPGLKVEAAKARILGVNLANVVAEVPDLDAHGGEIMTINGRAAGPTAEFLRFVSGSPVAQRIDRFTDDMRAEGNGNLDLRLVMPLRAVRDTTVRGDFRFAGNRLWLVNGLPPLEEAAGRLRFTADQFSVSELQAKVLGEPLQMTATTGEDGSVAFAVSGTAGAAALQREYGWPVLAHLSGATPWQTQITVARSGTRVNFHTDLAGISSSLPTPFNKPAPEKWPLAVEANYPPGGAPSSLKVDFGERLQAVFERVGGKVVRGGIGIAQPARMADKGVMVAAVADQLDIDAWRHAVGLEGSQDKAGKAADGAALATALPLAGVALQAEQLKLFGQSLAGVRLRAVADPGGWKARLDSDKAQGDFDWREAGNGSVMARFKRLVYESEAEPGAEHATQHKGTEVEPPPRSLPGLDVVAEQFVLRGLELGRLEVNARNRGGEWLLERFSVANPDGRLAGSGVWQTAGAQRTRLKFKLETDNIGRFTRRMGYPDTVRGGQATLEGQLGWHGAPTRIDYPSLAGEMKVEAGGGQFNKLDPGVGRLLGILSLQALPRRITLDFRDVFSEGFAFDRIAGDIDVNGGVMRTKNLEIRGAAARVQMRGAADVGAETQDLRVTVQPTLSESVAIGAAAGLINPVAGVVTYLAQKALSDPFERLFAYDYTITGTWDDPKVEKLGSTAENLIPRLPDTSGTPAPSESARP</sequence>
<name>A0A4R6DPD1_9RHOO</name>
<feature type="compositionally biased region" description="Basic and acidic residues" evidence="1">
    <location>
        <begin position="994"/>
        <end position="1005"/>
    </location>
</feature>
<dbReference type="PANTHER" id="PTHR38690">
    <property type="entry name" value="PROTEASE-RELATED"/>
    <property type="match status" value="1"/>
</dbReference>
<dbReference type="InterPro" id="IPR011836">
    <property type="entry name" value="YhdP"/>
</dbReference>
<dbReference type="PANTHER" id="PTHR38690:SF1">
    <property type="entry name" value="PROTEASE"/>
    <property type="match status" value="1"/>
</dbReference>
<keyword evidence="2" id="KW-1133">Transmembrane helix</keyword>
<dbReference type="OrthoDB" id="8521382at2"/>
<dbReference type="Pfam" id="PF13116">
    <property type="entry name" value="YhdP"/>
    <property type="match status" value="1"/>
</dbReference>
<evidence type="ECO:0000256" key="2">
    <source>
        <dbReference type="SAM" id="Phobius"/>
    </source>
</evidence>
<keyword evidence="2" id="KW-0472">Membrane</keyword>
<dbReference type="EMBL" id="SNVV01000025">
    <property type="protein sequence ID" value="TDN46810.1"/>
    <property type="molecule type" value="Genomic_DNA"/>
</dbReference>
<proteinExistence type="predicted"/>
<evidence type="ECO:0000259" key="3">
    <source>
        <dbReference type="Pfam" id="PF13116"/>
    </source>
</evidence>
<dbReference type="NCBIfam" id="TIGR02099">
    <property type="entry name" value="YhdP family protein"/>
    <property type="match status" value="1"/>
</dbReference>
<keyword evidence="2" id="KW-0812">Transmembrane</keyword>
<dbReference type="Proteomes" id="UP000295129">
    <property type="component" value="Unassembled WGS sequence"/>
</dbReference>